<sequence>MASVRVALVALQSMTAQGWASIGVFLGSIVVLYALTNERSKTNAPVVGSAWLGGYWTAVRATVGLTGYLEEGYTKYKNTSFQVPALRAWVTYIQGDLLTDLRKAKDDVLNFDEEMNHAAELQYTIGTAMRFGRKAWHIDALRKQLTPSLAGIFPSVLEEVQWGWEKELKLPELGTAEEGKEWKEVKASDTVLRCVCRTVTRMFVGTTLCRNEGYLEISRDFSGTVITSGFMIGACPGFMKSWVSEWLSPAPDAIAKFLPYTEALVRVREQLKEKYGEEEWESHKPNDLLQWFIDAPGGPGPDANALNLTLLGMNFAAIHSSAMTMTHVLYNLAASPEYTRELREEVDACIQEKGWTRDALDRMIKLESFIKESMRLTPILVSSVGRRALQPFTLSDGTTLPKGAHIYANLWSTQRDPALWGADAETFDPWRFSRAAAAGEGGAKNLFTTPTPEFLFWGYGEHICPGRFFAAQSIKLALANIIGNYDVKFPEGKTKPAPSFFGNACVPDQKATVLFRRREKA</sequence>
<dbReference type="OrthoDB" id="1844152at2759"/>
<evidence type="ECO:0000256" key="14">
    <source>
        <dbReference type="SAM" id="Phobius"/>
    </source>
</evidence>
<keyword evidence="7 14" id="KW-1133">Transmembrane helix</keyword>
<evidence type="ECO:0000256" key="8">
    <source>
        <dbReference type="ARBA" id="ARBA00023002"/>
    </source>
</evidence>
<dbReference type="PANTHER" id="PTHR46206">
    <property type="entry name" value="CYTOCHROME P450"/>
    <property type="match status" value="1"/>
</dbReference>
<dbReference type="CDD" id="cd11041">
    <property type="entry name" value="CYP503A1-like"/>
    <property type="match status" value="1"/>
</dbReference>
<evidence type="ECO:0000256" key="1">
    <source>
        <dbReference type="ARBA" id="ARBA00001971"/>
    </source>
</evidence>
<comment type="similarity">
    <text evidence="3 13">Belongs to the cytochrome P450 family.</text>
</comment>
<dbReference type="InterPro" id="IPR036396">
    <property type="entry name" value="Cyt_P450_sf"/>
</dbReference>
<organism evidence="15 16">
    <name type="scientific">Calocera cornea HHB12733</name>
    <dbReference type="NCBI Taxonomy" id="1353952"/>
    <lineage>
        <taxon>Eukaryota</taxon>
        <taxon>Fungi</taxon>
        <taxon>Dikarya</taxon>
        <taxon>Basidiomycota</taxon>
        <taxon>Agaricomycotina</taxon>
        <taxon>Dacrymycetes</taxon>
        <taxon>Dacrymycetales</taxon>
        <taxon>Dacrymycetaceae</taxon>
        <taxon>Calocera</taxon>
    </lineage>
</organism>
<reference evidence="15 16" key="1">
    <citation type="journal article" date="2016" name="Mol. Biol. Evol.">
        <title>Comparative Genomics of Early-Diverging Mushroom-Forming Fungi Provides Insights into the Origins of Lignocellulose Decay Capabilities.</title>
        <authorList>
            <person name="Nagy L.G."/>
            <person name="Riley R."/>
            <person name="Tritt A."/>
            <person name="Adam C."/>
            <person name="Daum C."/>
            <person name="Floudas D."/>
            <person name="Sun H."/>
            <person name="Yadav J.S."/>
            <person name="Pangilinan J."/>
            <person name="Larsson K.H."/>
            <person name="Matsuura K."/>
            <person name="Barry K."/>
            <person name="Labutti K."/>
            <person name="Kuo R."/>
            <person name="Ohm R.A."/>
            <person name="Bhattacharya S.S."/>
            <person name="Shirouzu T."/>
            <person name="Yoshinaga Y."/>
            <person name="Martin F.M."/>
            <person name="Grigoriev I.V."/>
            <person name="Hibbett D.S."/>
        </authorList>
    </citation>
    <scope>NUCLEOTIDE SEQUENCE [LARGE SCALE GENOMIC DNA]</scope>
    <source>
        <strain evidence="15 16">HHB12733</strain>
    </source>
</reference>
<keyword evidence="11 14" id="KW-0472">Membrane</keyword>
<name>A0A165CWL5_9BASI</name>
<proteinExistence type="inferred from homology"/>
<dbReference type="GO" id="GO:0005506">
    <property type="term" value="F:iron ion binding"/>
    <property type="evidence" value="ECO:0007669"/>
    <property type="project" value="InterPro"/>
</dbReference>
<evidence type="ECO:0000313" key="15">
    <source>
        <dbReference type="EMBL" id="KZT51550.1"/>
    </source>
</evidence>
<dbReference type="GO" id="GO:0016020">
    <property type="term" value="C:membrane"/>
    <property type="evidence" value="ECO:0007669"/>
    <property type="project" value="UniProtKB-SubCell"/>
</dbReference>
<evidence type="ECO:0000256" key="12">
    <source>
        <dbReference type="PIRSR" id="PIRSR602401-1"/>
    </source>
</evidence>
<feature type="transmembrane region" description="Helical" evidence="14">
    <location>
        <begin position="16"/>
        <end position="35"/>
    </location>
</feature>
<evidence type="ECO:0000313" key="16">
    <source>
        <dbReference type="Proteomes" id="UP000076842"/>
    </source>
</evidence>
<comment type="subcellular location">
    <subcellularLocation>
        <location evidence="2">Membrane</location>
    </subcellularLocation>
</comment>
<feature type="binding site" description="axial binding residue" evidence="12">
    <location>
        <position position="464"/>
    </location>
    <ligand>
        <name>heme</name>
        <dbReference type="ChEBI" id="CHEBI:30413"/>
    </ligand>
    <ligandPart>
        <name>Fe</name>
        <dbReference type="ChEBI" id="CHEBI:18248"/>
    </ligandPart>
</feature>
<dbReference type="PRINTS" id="PR00463">
    <property type="entry name" value="EP450I"/>
</dbReference>
<dbReference type="AlphaFoldDB" id="A0A165CWL5"/>
<dbReference type="GO" id="GO:0016705">
    <property type="term" value="F:oxidoreductase activity, acting on paired donors, with incorporation or reduction of molecular oxygen"/>
    <property type="evidence" value="ECO:0007669"/>
    <property type="project" value="InterPro"/>
</dbReference>
<evidence type="ECO:0000256" key="6">
    <source>
        <dbReference type="ARBA" id="ARBA00022723"/>
    </source>
</evidence>
<dbReference type="STRING" id="1353952.A0A165CWL5"/>
<evidence type="ECO:0000256" key="13">
    <source>
        <dbReference type="RuleBase" id="RU000461"/>
    </source>
</evidence>
<evidence type="ECO:0000256" key="9">
    <source>
        <dbReference type="ARBA" id="ARBA00023004"/>
    </source>
</evidence>
<dbReference type="PANTHER" id="PTHR46206:SF5">
    <property type="entry name" value="P450, PUTATIVE (EUROFUNG)-RELATED"/>
    <property type="match status" value="1"/>
</dbReference>
<dbReference type="GO" id="GO:0020037">
    <property type="term" value="F:heme binding"/>
    <property type="evidence" value="ECO:0007669"/>
    <property type="project" value="InterPro"/>
</dbReference>
<keyword evidence="10 13" id="KW-0503">Monooxygenase</keyword>
<keyword evidence="5 14" id="KW-0812">Transmembrane</keyword>
<evidence type="ECO:0000256" key="7">
    <source>
        <dbReference type="ARBA" id="ARBA00022989"/>
    </source>
</evidence>
<evidence type="ECO:0000256" key="3">
    <source>
        <dbReference type="ARBA" id="ARBA00010617"/>
    </source>
</evidence>
<dbReference type="Pfam" id="PF00067">
    <property type="entry name" value="p450"/>
    <property type="match status" value="1"/>
</dbReference>
<accession>A0A165CWL5</accession>
<dbReference type="Gene3D" id="1.10.630.10">
    <property type="entry name" value="Cytochrome P450"/>
    <property type="match status" value="1"/>
</dbReference>
<keyword evidence="6 12" id="KW-0479">Metal-binding</keyword>
<keyword evidence="8 13" id="KW-0560">Oxidoreductase</keyword>
<dbReference type="EMBL" id="KV424103">
    <property type="protein sequence ID" value="KZT51550.1"/>
    <property type="molecule type" value="Genomic_DNA"/>
</dbReference>
<dbReference type="InterPro" id="IPR017972">
    <property type="entry name" value="Cyt_P450_CS"/>
</dbReference>
<keyword evidence="9 12" id="KW-0408">Iron</keyword>
<dbReference type="InParanoid" id="A0A165CWL5"/>
<dbReference type="SUPFAM" id="SSF48264">
    <property type="entry name" value="Cytochrome P450"/>
    <property type="match status" value="1"/>
</dbReference>
<dbReference type="GO" id="GO:0004497">
    <property type="term" value="F:monooxygenase activity"/>
    <property type="evidence" value="ECO:0007669"/>
    <property type="project" value="UniProtKB-KW"/>
</dbReference>
<evidence type="ECO:0000256" key="11">
    <source>
        <dbReference type="ARBA" id="ARBA00023136"/>
    </source>
</evidence>
<keyword evidence="16" id="KW-1185">Reference proteome</keyword>
<evidence type="ECO:0000256" key="2">
    <source>
        <dbReference type="ARBA" id="ARBA00004370"/>
    </source>
</evidence>
<comment type="cofactor">
    <cofactor evidence="1 12">
        <name>heme</name>
        <dbReference type="ChEBI" id="CHEBI:30413"/>
    </cofactor>
</comment>
<dbReference type="InterPro" id="IPR001128">
    <property type="entry name" value="Cyt_P450"/>
</dbReference>
<dbReference type="PROSITE" id="PS00086">
    <property type="entry name" value="CYTOCHROME_P450"/>
    <property type="match status" value="1"/>
</dbReference>
<gene>
    <name evidence="15" type="ORF">CALCODRAFT_503403</name>
</gene>
<keyword evidence="4 12" id="KW-0349">Heme</keyword>
<dbReference type="Proteomes" id="UP000076842">
    <property type="component" value="Unassembled WGS sequence"/>
</dbReference>
<protein>
    <submittedName>
        <fullName evidence="15">Cytochrome P450</fullName>
    </submittedName>
</protein>
<evidence type="ECO:0000256" key="10">
    <source>
        <dbReference type="ARBA" id="ARBA00023033"/>
    </source>
</evidence>
<evidence type="ECO:0000256" key="4">
    <source>
        <dbReference type="ARBA" id="ARBA00022617"/>
    </source>
</evidence>
<evidence type="ECO:0000256" key="5">
    <source>
        <dbReference type="ARBA" id="ARBA00022692"/>
    </source>
</evidence>
<dbReference type="InterPro" id="IPR002401">
    <property type="entry name" value="Cyt_P450_E_grp-I"/>
</dbReference>